<evidence type="ECO:0000313" key="13">
    <source>
        <dbReference type="EMBL" id="PPK50774.1"/>
    </source>
</evidence>
<dbReference type="InterPro" id="IPR045584">
    <property type="entry name" value="Pilin-like"/>
</dbReference>
<feature type="domain" description="T2SS protein K first SAM-like" evidence="12">
    <location>
        <begin position="113"/>
        <end position="215"/>
    </location>
</feature>
<feature type="domain" description="T2SS protein K second SAM-like" evidence="11">
    <location>
        <begin position="221"/>
        <end position="273"/>
    </location>
</feature>
<dbReference type="SUPFAM" id="SSF158544">
    <property type="entry name" value="GspK insert domain-like"/>
    <property type="match status" value="1"/>
</dbReference>
<name>A0A2S6G563_9GAMM</name>
<gene>
    <name evidence="14" type="ORF">B0H24_101724</name>
    <name evidence="13" type="ORF">BY455_12024</name>
</gene>
<evidence type="ECO:0000256" key="2">
    <source>
        <dbReference type="ARBA" id="ARBA00007246"/>
    </source>
</evidence>
<comment type="similarity">
    <text evidence="2 10">Belongs to the GSP K family.</text>
</comment>
<evidence type="ECO:0000259" key="11">
    <source>
        <dbReference type="Pfam" id="PF03934"/>
    </source>
</evidence>
<evidence type="ECO:0000256" key="4">
    <source>
        <dbReference type="ARBA" id="ARBA00022475"/>
    </source>
</evidence>
<reference evidence="13 16" key="1">
    <citation type="submission" date="2018-02" db="EMBL/GenBank/DDBJ databases">
        <title>Deep subsurface shale carbon reservoir microbial communities from Ohio and West Virginia, USA.</title>
        <authorList>
            <person name="Wrighton K."/>
        </authorList>
    </citation>
    <scope>NUCLEOTIDE SEQUENCE [LARGE SCALE GENOMIC DNA]</scope>
    <source>
        <strain evidence="13 16">UTICA-S1B6</strain>
    </source>
</reference>
<dbReference type="InterPro" id="IPR010994">
    <property type="entry name" value="RuvA_2-like"/>
</dbReference>
<dbReference type="EMBL" id="PTIT01000020">
    <property type="protein sequence ID" value="PPK50774.1"/>
    <property type="molecule type" value="Genomic_DNA"/>
</dbReference>
<protein>
    <recommendedName>
        <fullName evidence="10">Type II secretion system protein K</fullName>
    </recommendedName>
</protein>
<dbReference type="InterPro" id="IPR038072">
    <property type="entry name" value="GspK_central_sf"/>
</dbReference>
<keyword evidence="6" id="KW-0812">Transmembrane</keyword>
<dbReference type="Pfam" id="PF21687">
    <property type="entry name" value="T2SSK_1st"/>
    <property type="match status" value="1"/>
</dbReference>
<sequence>MPMPMPMRNKHQGVALIMVLLAMALIIMLATGMVREQSLWVFKASHHKAQQQGYSIALGAETFGRQMLIRDFEDDQDEDLMIDSLDERWAIGAAILPLDENGVVEVQIDGLGGRINLNELVTPAGKVDQFTRSRVQRLLQALGITGISVDALIDWIDEDDQPTGAAGAEDSLYLTEEPSYRAANQPFVSISELRLIAGMTESAYETLRPHVVVLPVTGSGINVNTASAPVLMSLHENLTEAIAGVIIEKREEARFESIKDFLSLPELAGMGLTSRGLTLKTSFFDVVCRITYDNRKVNMVSRVFRSAKGEVQTVHRDLSQNNRITREPYTLSEG</sequence>
<keyword evidence="16" id="KW-1185">Reference proteome</keyword>
<dbReference type="Proteomes" id="UP000239446">
    <property type="component" value="Unassembled WGS sequence"/>
</dbReference>
<evidence type="ECO:0000256" key="7">
    <source>
        <dbReference type="ARBA" id="ARBA00022927"/>
    </source>
</evidence>
<dbReference type="GO" id="GO:0009306">
    <property type="term" value="P:protein secretion"/>
    <property type="evidence" value="ECO:0007669"/>
    <property type="project" value="InterPro"/>
</dbReference>
<dbReference type="InterPro" id="IPR049031">
    <property type="entry name" value="T2SSK_SAM-like_1st"/>
</dbReference>
<evidence type="ECO:0000256" key="9">
    <source>
        <dbReference type="ARBA" id="ARBA00023136"/>
    </source>
</evidence>
<evidence type="ECO:0000256" key="3">
    <source>
        <dbReference type="ARBA" id="ARBA00022448"/>
    </source>
</evidence>
<dbReference type="PANTHER" id="PTHR38831">
    <property type="entry name" value="TYPE II SECRETION SYSTEM PROTEIN K"/>
    <property type="match status" value="1"/>
</dbReference>
<evidence type="ECO:0000313" key="14">
    <source>
        <dbReference type="EMBL" id="PPK54226.1"/>
    </source>
</evidence>
<keyword evidence="7" id="KW-0653">Protein transport</keyword>
<evidence type="ECO:0000256" key="10">
    <source>
        <dbReference type="PIRNR" id="PIRNR002786"/>
    </source>
</evidence>
<dbReference type="SUPFAM" id="SSF47781">
    <property type="entry name" value="RuvA domain 2-like"/>
    <property type="match status" value="1"/>
</dbReference>
<keyword evidence="9 10" id="KW-0472">Membrane</keyword>
<dbReference type="PANTHER" id="PTHR38831:SF1">
    <property type="entry name" value="TYPE II SECRETION SYSTEM PROTEIN K-RELATED"/>
    <property type="match status" value="1"/>
</dbReference>
<dbReference type="Pfam" id="PF03934">
    <property type="entry name" value="T2SSK"/>
    <property type="match status" value="1"/>
</dbReference>
<dbReference type="EMBL" id="PTIU01000017">
    <property type="protein sequence ID" value="PPK54226.1"/>
    <property type="molecule type" value="Genomic_DNA"/>
</dbReference>
<dbReference type="InterPro" id="IPR005628">
    <property type="entry name" value="GspK"/>
</dbReference>
<dbReference type="AlphaFoldDB" id="A0A2S6G563"/>
<accession>A0A2S6G563</accession>
<dbReference type="Gene3D" id="3.30.1300.30">
    <property type="entry name" value="GSPII I/J protein-like"/>
    <property type="match status" value="1"/>
</dbReference>
<proteinExistence type="inferred from homology"/>
<dbReference type="GO" id="GO:0005886">
    <property type="term" value="C:plasma membrane"/>
    <property type="evidence" value="ECO:0007669"/>
    <property type="project" value="UniProtKB-SubCell"/>
</dbReference>
<dbReference type="PIRSF" id="PIRSF002786">
    <property type="entry name" value="XcpX"/>
    <property type="match status" value="1"/>
</dbReference>
<evidence type="ECO:0000256" key="6">
    <source>
        <dbReference type="ARBA" id="ARBA00022692"/>
    </source>
</evidence>
<keyword evidence="8" id="KW-1133">Transmembrane helix</keyword>
<dbReference type="SUPFAM" id="SSF54523">
    <property type="entry name" value="Pili subunits"/>
    <property type="match status" value="1"/>
</dbReference>
<organism evidence="14 15">
    <name type="scientific">Marinobacter persicus</name>
    <dbReference type="NCBI Taxonomy" id="930118"/>
    <lineage>
        <taxon>Bacteria</taxon>
        <taxon>Pseudomonadati</taxon>
        <taxon>Pseudomonadota</taxon>
        <taxon>Gammaproteobacteria</taxon>
        <taxon>Pseudomonadales</taxon>
        <taxon>Marinobacteraceae</taxon>
        <taxon>Marinobacter</taxon>
    </lineage>
</organism>
<reference evidence="14 15" key="2">
    <citation type="submission" date="2018-02" db="EMBL/GenBank/DDBJ databases">
        <title>Subsurface microbial communities from deep shales in Ohio and West Virginia, USA.</title>
        <authorList>
            <person name="Wrighton K."/>
        </authorList>
    </citation>
    <scope>NUCLEOTIDE SEQUENCE [LARGE SCALE GENOMIC DNA]</scope>
    <source>
        <strain evidence="14 15">UTICA-S1B9</strain>
    </source>
</reference>
<dbReference type="InterPro" id="IPR049179">
    <property type="entry name" value="T2SSK_SAM-like_2nd"/>
</dbReference>
<evidence type="ECO:0000256" key="8">
    <source>
        <dbReference type="ARBA" id="ARBA00022989"/>
    </source>
</evidence>
<keyword evidence="4 10" id="KW-1003">Cell membrane</keyword>
<keyword evidence="5 10" id="KW-0997">Cell inner membrane</keyword>
<keyword evidence="3 10" id="KW-0813">Transport</keyword>
<dbReference type="Proteomes" id="UP000239648">
    <property type="component" value="Unassembled WGS sequence"/>
</dbReference>
<evidence type="ECO:0000256" key="5">
    <source>
        <dbReference type="ARBA" id="ARBA00022519"/>
    </source>
</evidence>
<evidence type="ECO:0000259" key="12">
    <source>
        <dbReference type="Pfam" id="PF21687"/>
    </source>
</evidence>
<dbReference type="Gene3D" id="1.10.40.60">
    <property type="entry name" value="EpsJ-like"/>
    <property type="match status" value="2"/>
</dbReference>
<evidence type="ECO:0000313" key="16">
    <source>
        <dbReference type="Proteomes" id="UP000239648"/>
    </source>
</evidence>
<comment type="caution">
    <text evidence="14">The sequence shown here is derived from an EMBL/GenBank/DDBJ whole genome shotgun (WGS) entry which is preliminary data.</text>
</comment>
<dbReference type="NCBIfam" id="NF037980">
    <property type="entry name" value="T2SS_GspK"/>
    <property type="match status" value="1"/>
</dbReference>
<evidence type="ECO:0000256" key="1">
    <source>
        <dbReference type="ARBA" id="ARBA00004533"/>
    </source>
</evidence>
<comment type="subcellular location">
    <subcellularLocation>
        <location evidence="1 10">Cell inner membrane</location>
    </subcellularLocation>
</comment>
<evidence type="ECO:0000313" key="15">
    <source>
        <dbReference type="Proteomes" id="UP000239446"/>
    </source>
</evidence>